<sequence>MTPFSPTPDELVHVGGHGCTLPTHVQPVKGQPARSAEGRTWGKPVHRPGACPEEKPKVPTKPDPASTLPKARGGRRARTRASTRGR</sequence>
<dbReference type="AlphaFoldDB" id="A0A918B6S1"/>
<evidence type="ECO:0000256" key="1">
    <source>
        <dbReference type="SAM" id="MobiDB-lite"/>
    </source>
</evidence>
<accession>A0A918B6S1</accession>
<feature type="region of interest" description="Disordered" evidence="1">
    <location>
        <begin position="1"/>
        <end position="86"/>
    </location>
</feature>
<evidence type="ECO:0000313" key="2">
    <source>
        <dbReference type="EMBL" id="GGQ33178.1"/>
    </source>
</evidence>
<keyword evidence="3" id="KW-1185">Reference proteome</keyword>
<feature type="compositionally biased region" description="Basic residues" evidence="1">
    <location>
        <begin position="72"/>
        <end position="86"/>
    </location>
</feature>
<name>A0A918B6S1_9ACTN</name>
<gene>
    <name evidence="2" type="ORF">GCM10010249_59730</name>
</gene>
<reference evidence="2" key="1">
    <citation type="journal article" date="2014" name="Int. J. Syst. Evol. Microbiol.">
        <title>Complete genome sequence of Corynebacterium casei LMG S-19264T (=DSM 44701T), isolated from a smear-ripened cheese.</title>
        <authorList>
            <consortium name="US DOE Joint Genome Institute (JGI-PGF)"/>
            <person name="Walter F."/>
            <person name="Albersmeier A."/>
            <person name="Kalinowski J."/>
            <person name="Ruckert C."/>
        </authorList>
    </citation>
    <scope>NUCLEOTIDE SEQUENCE</scope>
    <source>
        <strain evidence="2">JCM 4335</strain>
    </source>
</reference>
<evidence type="ECO:0000313" key="3">
    <source>
        <dbReference type="Proteomes" id="UP000654123"/>
    </source>
</evidence>
<protein>
    <submittedName>
        <fullName evidence="2">Uncharacterized protein</fullName>
    </submittedName>
</protein>
<dbReference type="Proteomes" id="UP000654123">
    <property type="component" value="Unassembled WGS sequence"/>
</dbReference>
<proteinExistence type="predicted"/>
<comment type="caution">
    <text evidence="2">The sequence shown here is derived from an EMBL/GenBank/DDBJ whole genome shotgun (WGS) entry which is preliminary data.</text>
</comment>
<dbReference type="EMBL" id="BMSV01000020">
    <property type="protein sequence ID" value="GGQ33178.1"/>
    <property type="molecule type" value="Genomic_DNA"/>
</dbReference>
<organism evidence="2 3">
    <name type="scientific">Streptomyces roseolilacinus</name>
    <dbReference type="NCBI Taxonomy" id="66904"/>
    <lineage>
        <taxon>Bacteria</taxon>
        <taxon>Bacillati</taxon>
        <taxon>Actinomycetota</taxon>
        <taxon>Actinomycetes</taxon>
        <taxon>Kitasatosporales</taxon>
        <taxon>Streptomycetaceae</taxon>
        <taxon>Streptomyces</taxon>
    </lineage>
</organism>
<reference evidence="2" key="2">
    <citation type="submission" date="2020-09" db="EMBL/GenBank/DDBJ databases">
        <authorList>
            <person name="Sun Q."/>
            <person name="Ohkuma M."/>
        </authorList>
    </citation>
    <scope>NUCLEOTIDE SEQUENCE</scope>
    <source>
        <strain evidence="2">JCM 4335</strain>
    </source>
</reference>